<dbReference type="InterPro" id="IPR036689">
    <property type="entry name" value="ESAT-6-like_sf"/>
</dbReference>
<evidence type="ECO:0000313" key="2">
    <source>
        <dbReference type="EMBL" id="MBD3915532.1"/>
    </source>
</evidence>
<dbReference type="RefSeq" id="WP_191199867.1">
    <property type="nucleotide sequence ID" value="NZ_BAAAPA010000008.1"/>
</dbReference>
<dbReference type="InterPro" id="IPR010310">
    <property type="entry name" value="T7SS_ESAT-6-like"/>
</dbReference>
<protein>
    <recommendedName>
        <fullName evidence="1">ESAT-6-like protein</fullName>
    </recommendedName>
</protein>
<organism evidence="2 3">
    <name type="scientific">Nocardioides hwasunensis</name>
    <dbReference type="NCBI Taxonomy" id="397258"/>
    <lineage>
        <taxon>Bacteria</taxon>
        <taxon>Bacillati</taxon>
        <taxon>Actinomycetota</taxon>
        <taxon>Actinomycetes</taxon>
        <taxon>Propionibacteriales</taxon>
        <taxon>Nocardioidaceae</taxon>
        <taxon>Nocardioides</taxon>
    </lineage>
</organism>
<gene>
    <name evidence="2" type="ORF">IEZ25_12990</name>
</gene>
<evidence type="ECO:0000313" key="3">
    <source>
        <dbReference type="Proteomes" id="UP000649289"/>
    </source>
</evidence>
<name>A0ABR8ML76_9ACTN</name>
<proteinExistence type="inferred from homology"/>
<dbReference type="SUPFAM" id="SSF140453">
    <property type="entry name" value="EsxAB dimer-like"/>
    <property type="match status" value="1"/>
</dbReference>
<comment type="similarity">
    <text evidence="1">Belongs to the WXG100 family.</text>
</comment>
<evidence type="ECO:0000256" key="1">
    <source>
        <dbReference type="RuleBase" id="RU362001"/>
    </source>
</evidence>
<dbReference type="EMBL" id="JACXYY010000005">
    <property type="protein sequence ID" value="MBD3915532.1"/>
    <property type="molecule type" value="Genomic_DNA"/>
</dbReference>
<dbReference type="NCBIfam" id="TIGR03930">
    <property type="entry name" value="WXG100_ESAT6"/>
    <property type="match status" value="1"/>
</dbReference>
<dbReference type="Pfam" id="PF06013">
    <property type="entry name" value="WXG100"/>
    <property type="match status" value="1"/>
</dbReference>
<sequence length="95" mass="10235">MSEIRVNFGSLDAGRAGILKTHGQLVATLDDLEANLQPMLQTWDGEAREAYFRCKQEWDSAAAAMAATLNQIGTAVGTANENYGSAERAATQTWS</sequence>
<dbReference type="Gene3D" id="1.10.287.1060">
    <property type="entry name" value="ESAT-6-like"/>
    <property type="match status" value="1"/>
</dbReference>
<keyword evidence="3" id="KW-1185">Reference proteome</keyword>
<comment type="caution">
    <text evidence="2">The sequence shown here is derived from an EMBL/GenBank/DDBJ whole genome shotgun (WGS) entry which is preliminary data.</text>
</comment>
<accession>A0ABR8ML76</accession>
<dbReference type="Proteomes" id="UP000649289">
    <property type="component" value="Unassembled WGS sequence"/>
</dbReference>
<reference evidence="2 3" key="1">
    <citation type="submission" date="2020-09" db="EMBL/GenBank/DDBJ databases">
        <title>novel species in genus Nocardioides.</title>
        <authorList>
            <person name="Zhang G."/>
        </authorList>
    </citation>
    <scope>NUCLEOTIDE SEQUENCE [LARGE SCALE GENOMIC DNA]</scope>
    <source>
        <strain evidence="2 3">19197</strain>
    </source>
</reference>